<dbReference type="EMBL" id="JAIWYP010000004">
    <property type="protein sequence ID" value="KAH3840895.1"/>
    <property type="molecule type" value="Genomic_DNA"/>
</dbReference>
<dbReference type="AlphaFoldDB" id="A0A9D4KJU9"/>
<evidence type="ECO:0000313" key="2">
    <source>
        <dbReference type="EMBL" id="KAH3840895.1"/>
    </source>
</evidence>
<organism evidence="2 3">
    <name type="scientific">Dreissena polymorpha</name>
    <name type="common">Zebra mussel</name>
    <name type="synonym">Mytilus polymorpha</name>
    <dbReference type="NCBI Taxonomy" id="45954"/>
    <lineage>
        <taxon>Eukaryota</taxon>
        <taxon>Metazoa</taxon>
        <taxon>Spiralia</taxon>
        <taxon>Lophotrochozoa</taxon>
        <taxon>Mollusca</taxon>
        <taxon>Bivalvia</taxon>
        <taxon>Autobranchia</taxon>
        <taxon>Heteroconchia</taxon>
        <taxon>Euheterodonta</taxon>
        <taxon>Imparidentia</taxon>
        <taxon>Neoheterodontei</taxon>
        <taxon>Myida</taxon>
        <taxon>Dreissenoidea</taxon>
        <taxon>Dreissenidae</taxon>
        <taxon>Dreissena</taxon>
    </lineage>
</organism>
<accession>A0A9D4KJU9</accession>
<evidence type="ECO:0000313" key="3">
    <source>
        <dbReference type="Proteomes" id="UP000828390"/>
    </source>
</evidence>
<reference evidence="2" key="1">
    <citation type="journal article" date="2019" name="bioRxiv">
        <title>The Genome of the Zebra Mussel, Dreissena polymorpha: A Resource for Invasive Species Research.</title>
        <authorList>
            <person name="McCartney M.A."/>
            <person name="Auch B."/>
            <person name="Kono T."/>
            <person name="Mallez S."/>
            <person name="Zhang Y."/>
            <person name="Obille A."/>
            <person name="Becker A."/>
            <person name="Abrahante J.E."/>
            <person name="Garbe J."/>
            <person name="Badalamenti J.P."/>
            <person name="Herman A."/>
            <person name="Mangelson H."/>
            <person name="Liachko I."/>
            <person name="Sullivan S."/>
            <person name="Sone E.D."/>
            <person name="Koren S."/>
            <person name="Silverstein K.A.T."/>
            <person name="Beckman K.B."/>
            <person name="Gohl D.M."/>
        </authorList>
    </citation>
    <scope>NUCLEOTIDE SEQUENCE</scope>
    <source>
        <strain evidence="2">Duluth1</strain>
        <tissue evidence="2">Whole animal</tissue>
    </source>
</reference>
<proteinExistence type="predicted"/>
<name>A0A9D4KJU9_DREPO</name>
<keyword evidence="3" id="KW-1185">Reference proteome</keyword>
<comment type="caution">
    <text evidence="2">The sequence shown here is derived from an EMBL/GenBank/DDBJ whole genome shotgun (WGS) entry which is preliminary data.</text>
</comment>
<reference evidence="2" key="2">
    <citation type="submission" date="2020-11" db="EMBL/GenBank/DDBJ databases">
        <authorList>
            <person name="McCartney M.A."/>
            <person name="Auch B."/>
            <person name="Kono T."/>
            <person name="Mallez S."/>
            <person name="Becker A."/>
            <person name="Gohl D.M."/>
            <person name="Silverstein K.A.T."/>
            <person name="Koren S."/>
            <person name="Bechman K.B."/>
            <person name="Herman A."/>
            <person name="Abrahante J.E."/>
            <person name="Garbe J."/>
        </authorList>
    </citation>
    <scope>NUCLEOTIDE SEQUENCE</scope>
    <source>
        <strain evidence="2">Duluth1</strain>
        <tissue evidence="2">Whole animal</tissue>
    </source>
</reference>
<feature type="region of interest" description="Disordered" evidence="1">
    <location>
        <begin position="46"/>
        <end position="66"/>
    </location>
</feature>
<sequence>MSLIPEMPKQCSATAGNQFSWSSVFQCSGMIAFERIDAENCLNKESVPDMLSGSDEESLKQKISPK</sequence>
<protein>
    <submittedName>
        <fullName evidence="2">Uncharacterized protein</fullName>
    </submittedName>
</protein>
<gene>
    <name evidence="2" type="ORF">DPMN_114353</name>
</gene>
<evidence type="ECO:0000256" key="1">
    <source>
        <dbReference type="SAM" id="MobiDB-lite"/>
    </source>
</evidence>
<dbReference type="Proteomes" id="UP000828390">
    <property type="component" value="Unassembled WGS sequence"/>
</dbReference>